<name>M2QVX1_CERS8</name>
<accession>M2QVX1</accession>
<evidence type="ECO:0000313" key="3">
    <source>
        <dbReference type="EMBL" id="EMD41258.1"/>
    </source>
</evidence>
<dbReference type="HOGENOM" id="CLU_1348765_0_0_1"/>
<feature type="transmembrane region" description="Helical" evidence="2">
    <location>
        <begin position="98"/>
        <end position="119"/>
    </location>
</feature>
<feature type="region of interest" description="Disordered" evidence="1">
    <location>
        <begin position="171"/>
        <end position="203"/>
    </location>
</feature>
<feature type="transmembrane region" description="Helical" evidence="2">
    <location>
        <begin position="32"/>
        <end position="50"/>
    </location>
</feature>
<keyword evidence="4" id="KW-1185">Reference proteome</keyword>
<evidence type="ECO:0000256" key="2">
    <source>
        <dbReference type="SAM" id="Phobius"/>
    </source>
</evidence>
<dbReference type="AlphaFoldDB" id="M2QVX1"/>
<dbReference type="EMBL" id="KB445791">
    <property type="protein sequence ID" value="EMD41258.1"/>
    <property type="molecule type" value="Genomic_DNA"/>
</dbReference>
<gene>
    <name evidence="3" type="ORF">CERSUDRAFT_120432</name>
</gene>
<sequence length="203" mass="22651">MYLGYTLNISLDIIWAAFSALSIYAIGDRSVLIALAIFLLNGPMIGFDVYNTYSVRRDLCQTSIRPSLANTLLRDEERGISGLKLTQWGAQRIAIKNILVILPLYIGLDGSLVYILSAFSQPIQSILITHFLLNLRQAAYHSQEDTLPSLLSPRDWGLCFRTSVDDMGEEFMHGDEPNDPYAESSGVEIDSERPNHARVITSP</sequence>
<organism evidence="3 4">
    <name type="scientific">Ceriporiopsis subvermispora (strain B)</name>
    <name type="common">White-rot fungus</name>
    <name type="synonym">Gelatoporia subvermispora</name>
    <dbReference type="NCBI Taxonomy" id="914234"/>
    <lineage>
        <taxon>Eukaryota</taxon>
        <taxon>Fungi</taxon>
        <taxon>Dikarya</taxon>
        <taxon>Basidiomycota</taxon>
        <taxon>Agaricomycotina</taxon>
        <taxon>Agaricomycetes</taxon>
        <taxon>Polyporales</taxon>
        <taxon>Gelatoporiaceae</taxon>
        <taxon>Gelatoporia</taxon>
    </lineage>
</organism>
<keyword evidence="2" id="KW-0472">Membrane</keyword>
<proteinExistence type="predicted"/>
<dbReference type="Proteomes" id="UP000016930">
    <property type="component" value="Unassembled WGS sequence"/>
</dbReference>
<reference evidence="3 4" key="1">
    <citation type="journal article" date="2012" name="Proc. Natl. Acad. Sci. U.S.A.">
        <title>Comparative genomics of Ceriporiopsis subvermispora and Phanerochaete chrysosporium provide insight into selective ligninolysis.</title>
        <authorList>
            <person name="Fernandez-Fueyo E."/>
            <person name="Ruiz-Duenas F.J."/>
            <person name="Ferreira P."/>
            <person name="Floudas D."/>
            <person name="Hibbett D.S."/>
            <person name="Canessa P."/>
            <person name="Larrondo L.F."/>
            <person name="James T.Y."/>
            <person name="Seelenfreund D."/>
            <person name="Lobos S."/>
            <person name="Polanco R."/>
            <person name="Tello M."/>
            <person name="Honda Y."/>
            <person name="Watanabe T."/>
            <person name="Watanabe T."/>
            <person name="Ryu J.S."/>
            <person name="Kubicek C.P."/>
            <person name="Schmoll M."/>
            <person name="Gaskell J."/>
            <person name="Hammel K.E."/>
            <person name="St John F.J."/>
            <person name="Vanden Wymelenberg A."/>
            <person name="Sabat G."/>
            <person name="Splinter BonDurant S."/>
            <person name="Syed K."/>
            <person name="Yadav J.S."/>
            <person name="Doddapaneni H."/>
            <person name="Subramanian V."/>
            <person name="Lavin J.L."/>
            <person name="Oguiza J.A."/>
            <person name="Perez G."/>
            <person name="Pisabarro A.G."/>
            <person name="Ramirez L."/>
            <person name="Santoyo F."/>
            <person name="Master E."/>
            <person name="Coutinho P.M."/>
            <person name="Henrissat B."/>
            <person name="Lombard V."/>
            <person name="Magnuson J.K."/>
            <person name="Kuees U."/>
            <person name="Hori C."/>
            <person name="Igarashi K."/>
            <person name="Samejima M."/>
            <person name="Held B.W."/>
            <person name="Barry K.W."/>
            <person name="LaButti K.M."/>
            <person name="Lapidus A."/>
            <person name="Lindquist E.A."/>
            <person name="Lucas S.M."/>
            <person name="Riley R."/>
            <person name="Salamov A.A."/>
            <person name="Hoffmeister D."/>
            <person name="Schwenk D."/>
            <person name="Hadar Y."/>
            <person name="Yarden O."/>
            <person name="de Vries R.P."/>
            <person name="Wiebenga A."/>
            <person name="Stenlid J."/>
            <person name="Eastwood D."/>
            <person name="Grigoriev I.V."/>
            <person name="Berka R.M."/>
            <person name="Blanchette R.A."/>
            <person name="Kersten P."/>
            <person name="Martinez A.T."/>
            <person name="Vicuna R."/>
            <person name="Cullen D."/>
        </authorList>
    </citation>
    <scope>NUCLEOTIDE SEQUENCE [LARGE SCALE GENOMIC DNA]</scope>
    <source>
        <strain evidence="3 4">B</strain>
    </source>
</reference>
<keyword evidence="2" id="KW-1133">Transmembrane helix</keyword>
<protein>
    <submittedName>
        <fullName evidence="3">Uncharacterized protein</fullName>
    </submittedName>
</protein>
<feature type="transmembrane region" description="Helical" evidence="2">
    <location>
        <begin position="7"/>
        <end position="26"/>
    </location>
</feature>
<evidence type="ECO:0000313" key="4">
    <source>
        <dbReference type="Proteomes" id="UP000016930"/>
    </source>
</evidence>
<evidence type="ECO:0000256" key="1">
    <source>
        <dbReference type="SAM" id="MobiDB-lite"/>
    </source>
</evidence>
<keyword evidence="2" id="KW-0812">Transmembrane</keyword>